<feature type="compositionally biased region" description="Low complexity" evidence="1">
    <location>
        <begin position="191"/>
        <end position="203"/>
    </location>
</feature>
<keyword evidence="2" id="KW-0472">Membrane</keyword>
<feature type="region of interest" description="Disordered" evidence="1">
    <location>
        <begin position="172"/>
        <end position="224"/>
    </location>
</feature>
<evidence type="ECO:0008006" key="4">
    <source>
        <dbReference type="Google" id="ProtNLM"/>
    </source>
</evidence>
<dbReference type="EMBL" id="CACVAT010000234">
    <property type="protein sequence ID" value="CAA6814630.1"/>
    <property type="molecule type" value="Genomic_DNA"/>
</dbReference>
<name>A0A6S6SVJ5_9GAMM</name>
<accession>A0A6S6SVJ5</accession>
<reference evidence="3" key="1">
    <citation type="submission" date="2020-01" db="EMBL/GenBank/DDBJ databases">
        <authorList>
            <person name="Meier V. D."/>
            <person name="Meier V D."/>
        </authorList>
    </citation>
    <scope>NUCLEOTIDE SEQUENCE</scope>
    <source>
        <strain evidence="3">HLG_WM_MAG_09</strain>
    </source>
</reference>
<proteinExistence type="predicted"/>
<dbReference type="AlphaFoldDB" id="A0A6S6SVJ5"/>
<keyword evidence="2" id="KW-1133">Transmembrane helix</keyword>
<evidence type="ECO:0000256" key="1">
    <source>
        <dbReference type="SAM" id="MobiDB-lite"/>
    </source>
</evidence>
<evidence type="ECO:0000313" key="3">
    <source>
        <dbReference type="EMBL" id="CAA6814630.1"/>
    </source>
</evidence>
<protein>
    <recommendedName>
        <fullName evidence="4">Type II secretion system protein GspC N-terminal domain-containing protein</fullName>
    </recommendedName>
</protein>
<gene>
    <name evidence="3" type="ORF">HELGO_WM13706</name>
</gene>
<keyword evidence="2" id="KW-0812">Transmembrane</keyword>
<sequence length="275" mass="30832">MKRLINPPIQNLLWLSGIACLGLAVWGIWELRQAEEQQFAVTGVSVDIPDARELSIPGVRQYRRLVEAPLFWETRARPKAPPPPPRTVAAVEKVEVIEAELIPPVGRLVGIVDLGDKKYALIRNENENKTLYKGDVWEGWTIQDINSERVVLSAGKQKTEVALIADFEAPAANKQMVASRQRQQQRKRNRQQQIRQAQQNKQAQHYDRSTNQQGSNQARTQNTGRTAPAINPALARQQNEAAPPADQPAPVLSIKAALEARQRLMASRWGDGKKK</sequence>
<dbReference type="PROSITE" id="PS51257">
    <property type="entry name" value="PROKAR_LIPOPROTEIN"/>
    <property type="match status" value="1"/>
</dbReference>
<evidence type="ECO:0000256" key="2">
    <source>
        <dbReference type="SAM" id="Phobius"/>
    </source>
</evidence>
<feature type="compositionally biased region" description="Polar residues" evidence="1">
    <location>
        <begin position="209"/>
        <end position="224"/>
    </location>
</feature>
<feature type="transmembrane region" description="Helical" evidence="2">
    <location>
        <begin position="12"/>
        <end position="29"/>
    </location>
</feature>
<organism evidence="3">
    <name type="scientific">uncultured Thiotrichaceae bacterium</name>
    <dbReference type="NCBI Taxonomy" id="298394"/>
    <lineage>
        <taxon>Bacteria</taxon>
        <taxon>Pseudomonadati</taxon>
        <taxon>Pseudomonadota</taxon>
        <taxon>Gammaproteobacteria</taxon>
        <taxon>Thiotrichales</taxon>
        <taxon>Thiotrichaceae</taxon>
        <taxon>environmental samples</taxon>
    </lineage>
</organism>